<evidence type="ECO:0000259" key="1">
    <source>
        <dbReference type="Pfam" id="PF10675"/>
    </source>
</evidence>
<protein>
    <recommendedName>
        <fullName evidence="1">DUF2489 domain-containing protein</fullName>
    </recommendedName>
</protein>
<dbReference type="Proteomes" id="UP000613743">
    <property type="component" value="Unassembled WGS sequence"/>
</dbReference>
<sequence>MTSYAAYLLFKLKKQNMAQKQEQQRQSKLQQQKRNAIYADIRYIAQAMIDDRCELSEGVMRIAKLFEQAAMAEHVQTEYPGIFAHFAVIEHHPIMNARKQLDKQARMKLDLKRMKSESKLEQSILEDAKKLIDFNNKIH</sequence>
<dbReference type="InterPro" id="IPR019617">
    <property type="entry name" value="DUF2489"/>
</dbReference>
<evidence type="ECO:0000313" key="2">
    <source>
        <dbReference type="EMBL" id="GGI81083.1"/>
    </source>
</evidence>
<name>A0A917JR62_9GAMM</name>
<accession>A0A917JR62</accession>
<reference evidence="2" key="2">
    <citation type="submission" date="2020-09" db="EMBL/GenBank/DDBJ databases">
        <authorList>
            <person name="Sun Q."/>
            <person name="Ohkuma M."/>
        </authorList>
    </citation>
    <scope>NUCLEOTIDE SEQUENCE</scope>
    <source>
        <strain evidence="2">JCM 30804</strain>
    </source>
</reference>
<gene>
    <name evidence="2" type="ORF">GCM10009332_18030</name>
</gene>
<dbReference type="Pfam" id="PF10675">
    <property type="entry name" value="DUF2489"/>
    <property type="match status" value="1"/>
</dbReference>
<keyword evidence="3" id="KW-1185">Reference proteome</keyword>
<proteinExistence type="predicted"/>
<evidence type="ECO:0000313" key="3">
    <source>
        <dbReference type="Proteomes" id="UP000613743"/>
    </source>
</evidence>
<dbReference type="EMBL" id="BMPZ01000004">
    <property type="protein sequence ID" value="GGI81083.1"/>
    <property type="molecule type" value="Genomic_DNA"/>
</dbReference>
<feature type="domain" description="DUF2489" evidence="1">
    <location>
        <begin position="1"/>
        <end position="131"/>
    </location>
</feature>
<comment type="caution">
    <text evidence="2">The sequence shown here is derived from an EMBL/GenBank/DDBJ whole genome shotgun (WGS) entry which is preliminary data.</text>
</comment>
<reference evidence="2" key="1">
    <citation type="journal article" date="2014" name="Int. J. Syst. Evol. Microbiol.">
        <title>Complete genome sequence of Corynebacterium casei LMG S-19264T (=DSM 44701T), isolated from a smear-ripened cheese.</title>
        <authorList>
            <consortium name="US DOE Joint Genome Institute (JGI-PGF)"/>
            <person name="Walter F."/>
            <person name="Albersmeier A."/>
            <person name="Kalinowski J."/>
            <person name="Ruckert C."/>
        </authorList>
    </citation>
    <scope>NUCLEOTIDE SEQUENCE</scope>
    <source>
        <strain evidence="2">JCM 30804</strain>
    </source>
</reference>
<dbReference type="AlphaFoldDB" id="A0A917JR62"/>
<organism evidence="2 3">
    <name type="scientific">Shewanella gelidii</name>
    <dbReference type="NCBI Taxonomy" id="1642821"/>
    <lineage>
        <taxon>Bacteria</taxon>
        <taxon>Pseudomonadati</taxon>
        <taxon>Pseudomonadota</taxon>
        <taxon>Gammaproteobacteria</taxon>
        <taxon>Alteromonadales</taxon>
        <taxon>Shewanellaceae</taxon>
        <taxon>Shewanella</taxon>
    </lineage>
</organism>